<dbReference type="NCBIfam" id="NF033175">
    <property type="entry name" value="fuso_auto_Nterm"/>
    <property type="match status" value="1"/>
</dbReference>
<accession>C7N9G3</accession>
<evidence type="ECO:0000313" key="3">
    <source>
        <dbReference type="Proteomes" id="UP000001910"/>
    </source>
</evidence>
<proteinExistence type="predicted"/>
<evidence type="ECO:0000259" key="1">
    <source>
        <dbReference type="PROSITE" id="PS51208"/>
    </source>
</evidence>
<dbReference type="InterPro" id="IPR005546">
    <property type="entry name" value="Autotransporte_beta"/>
</dbReference>
<name>C7N9G3_LEPBD</name>
<dbReference type="EMBL" id="CP001685">
    <property type="protein sequence ID" value="ACV38794.1"/>
    <property type="molecule type" value="Genomic_DNA"/>
</dbReference>
<reference evidence="2 3" key="1">
    <citation type="journal article" date="2009" name="Stand. Genomic Sci.">
        <title>Complete genome sequence of Leptotrichia buccalis type strain (C-1013-b).</title>
        <authorList>
            <person name="Ivanova N."/>
            <person name="Gronow S."/>
            <person name="Lapidus A."/>
            <person name="Copeland A."/>
            <person name="Glavina Del Rio T."/>
            <person name="Nolan M."/>
            <person name="Lucas S."/>
            <person name="Chen F."/>
            <person name="Tice H."/>
            <person name="Cheng J.F."/>
            <person name="Saunders E."/>
            <person name="Bruce D."/>
            <person name="Goodwin L."/>
            <person name="Brettin T."/>
            <person name="Detter J.C."/>
            <person name="Han C."/>
            <person name="Pitluck S."/>
            <person name="Mikhailova N."/>
            <person name="Pati A."/>
            <person name="Mavrommatis K."/>
            <person name="Chen A."/>
            <person name="Palaniappan K."/>
            <person name="Land M."/>
            <person name="Hauser L."/>
            <person name="Chang Y.J."/>
            <person name="Jeffries C.D."/>
            <person name="Chain P."/>
            <person name="Rohde C."/>
            <person name="Goker M."/>
            <person name="Bristow J."/>
            <person name="Eisen J.A."/>
            <person name="Markowitz V."/>
            <person name="Hugenholtz P."/>
            <person name="Kyrpides N.C."/>
            <person name="Klenk H.P."/>
        </authorList>
    </citation>
    <scope>NUCLEOTIDE SEQUENCE [LARGE SCALE GENOMIC DNA]</scope>
    <source>
        <strain evidence="3">ATCC 14201 / DSM 1135 / JCM 12969 / NCTC 10249 / C-1013-b</strain>
    </source>
</reference>
<keyword evidence="3" id="KW-1185">Reference proteome</keyword>
<feature type="domain" description="Autotransporter" evidence="1">
    <location>
        <begin position="2544"/>
        <end position="2831"/>
    </location>
</feature>
<dbReference type="InterPro" id="IPR053787">
    <property type="entry name" value="Autotransptr-assoc_N"/>
</dbReference>
<dbReference type="PROSITE" id="PS51208">
    <property type="entry name" value="AUTOTRANSPORTER"/>
    <property type="match status" value="1"/>
</dbReference>
<dbReference type="Gene3D" id="2.160.20.20">
    <property type="match status" value="2"/>
</dbReference>
<dbReference type="eggNOG" id="COG3210">
    <property type="taxonomic scope" value="Bacteria"/>
</dbReference>
<gene>
    <name evidence="2" type="ordered locus">Lebu_0887</name>
</gene>
<dbReference type="HOGENOM" id="CLU_000258_0_0_0"/>
<dbReference type="KEGG" id="lba:Lebu_0887"/>
<dbReference type="OrthoDB" id="78031at2"/>
<sequence>MTNNLRKISQDLRAFAKRTKNFKYTESALIAFLMSGMLFTANNLFAALSEEESSIESQKRVISTSIKDMKKNFKKVKAENNKSIRSKNLELIQLMEQGDHVVKSPWNSWQYGENYFYNDWHGTYKGRGDKEKKYPYEGVFERGDRYERAVNPLSDKYEEMPLGSRKNAASSSQRMGLVSDSYGLVGVKPLLEPTVGFNVSVAIRPKQVLKGAITIADKTPATPAQPETIIFNAPNISVTAPAAPQVEPAQVTISSLTVTPPTLPSITLPTPLSFTPASPTVNVSIPTPNSLPTLNFTATGNGDESYMLGGGPGTWTYTKGASYYAPSDRAAVALMGQVSMSSGTVSYTDSGITINGNLTGSGSMGGSWSFSGTHSVTGFTGHALIKNTGDYTSNIDNTTITFNRSGGANYDAWLFHTDAHNSSVVSAFVLGSGTTINTTGNKSVVYTSQFHNGNLNAEFTNNGTIDMGGTENIVWVALNENARSRHKDNIFRNGGTIKLNSSKNTFAYIDMPTTIGAIGGSWGGKGVPAGGSAGGTNAGNSNGWEIISTGTLDIGGTQNTGIFINDSWKYWKAKIELAAGDKTKISGTKNIGTYFKGWADVSTSKLNMQMPGDENVGIYLEYAGTATDDEFKFTSASTLDSEGKKNVLIYNKASKANFGTNVNLKVNGKENVGIVNESAQDLVTAAKIETTKSSGEESIGIYSKGTGATTNTGNITMKAKKVKGIVADNSGTINNNGGTIAVEGDEVAGAIAMGNGTVNISTASPSNATTITVKGKSGLGLYAESGGTINAGDVAITSSGGAVNVYSNGGDIHLSKNNKKTTVNVGADSLGFMRTGSKKIIFDGATELNVATGGSGFYITTSPVPTTVSYPVNIATELTTGYSGLNNLTANMSADSNLVVASYAQANLSNLDLSGYGMTINGTGHKEFLLYRSKLTLDSPKTYNDYKKIALSSSSIINDTAIQTDNDGVKLMAQENDGGTNKWVTLENKKTIELGGKNSVAMYASDGTIKNHSGATITMKKEGSAAIFGKNTGKGDTEIINDGDIQIGEKSVGLFAEDYTEKNLENAGKIAIVGDSGIGMYYKAGTLTQDVTMENKSGAEISGTELGGATPATSVKRVGMYSEANSNSNKLTAKNSGDIKILGDGANSISDANIGMYTNATAAGTNPLENAGTIELGKYGIGMYGWELDTSGDITVGDGGVAIYSQGGDVNMVASGTKKIKVGKDARGVLIVGDGQTVTATNYEYEIGDGSYGFVNRNSGSTGNTFTISGGKATLGNKGKFIYSSDKNGNIINSTDMEMLSTATDGENYGIYATGTVTNSGKIEFTKGKGNVGIYSTEDGNIINSGNIELGESDAANKKYSIGIIAKPGKVTNSGTIKIGDSANSIDGKDGIGLFADSENGKNGEIINTGAITTEGDSTIGAYANASSKISLGAGGDITVKGDKTTGYYIDQGTGSSIDSGVSIDVTGDNANGVFVNKGGLTYEGDTTVTGDGAYGFVAGKNSTVTANGGSVTVSGASGSSKATTGTDGRGTAGVVALAGANLTGGKMNVDADVTDEGSVGIYSAGNLQIDKADIKAYNGAVNFFADNGGTISVGNNGGSSTVVTGTGTDKGSLLFYTPGGKVLINGPMTATIEGGTKATTRGTAFYYTGGGTLGNIASYTALTPGNVATWARTNYGDGTTSTLGNLTLNMQADSRLFLTQKVNMNLSNTSVSNLFSGLASTEKPTVGGSNDYRRFMLYQSHLNVDQAVNLDNPSDDYNLLEISNSSITNNSTITGTQDGQIGIAQENSDLATPKSTVTLINKGTIDLSGKNSAAIYGKNAIVVNDTAGIIKIAKSSTGLYGLRNTEIYNKGNISVGNKSTGMFYSDVFTDPVTSAVTIYDTETGLQNVGTITLDDEEGVGMTYEPGNITVAPVFENAGTITSTKDKNVGMYAKVAKNNISYDTVNSKVITFGDSASLADPNVAMYTNATGTGTNPLINNGDITIGKNAVGIYGFEEVNNKNITVGDGSVAMYSKGGTVDLNSGTIKVGKNEAVGVYTVGSGQQITNTGTAFDIEDTSFGFVNVGTGNTIESNISDVTLKNDSVYAYSNDNTGVIRNNTNLTAVGTSGNNYGIYAAGTIENSANIDFNTGIGNVGVYSVNNGLARNSGTISVGASDPINKVFSVAMAAGYIGDSSTPATTGNIENNGTINVNGKYSIGMYGVGEGTTVTNNHDIILNANSTIGIYVEEGAKAINNGIIKTGTSGLSGVTGVVLSKNSTLENNNTIDIDSRSGVGVYLKGGTIINRGTINVAGKGAVEEYDMTKNATSKPMGDVIIDAPAGSPTAKIIVAGKGEVQPTLVTTTAENPITVSASSIGLYVDTSSKNYTRSIDNLGALTSEADLIIGVEAAENTSSKYIQINDRNILDTYNRTIVYGGVSKWNVYSGALTWMATPTLDPDTGEITNLYMAKASYTNWATNSKVTPTKVTDTYNFADGLEQRYGIKALGTRENQIYQKLNSIGNNEEILLYQAFDEMMGHQYGNLQQRINATGNLLDKEFNHLRKDWRKPSKQNSKIKVFGMRDEYNSDTAGVINYTSNAYGVAYVHENDTVKLGNSSGWYAGAVTNRFRFKDIGNSRENQTILKAGIFKTMSPSGDYNGSLRWTVSGDMFAGINDMKRRYLVVDEIFQAKSDYYSYGAAIKNELGYDIRLSQRTHLRPYGALKMEYGRFNNIKEDRGEMRLEVKGNDYFSVKPEVGMEFRYVQPLAVRTNLSVGLTAAYENELGKVGENNNKARVRYTSADWFGIRGEKDDRKGSGKFDLNIGVDNTRFGVTANIGYDTKGKNTRGGIGFRAVY</sequence>
<dbReference type="SMART" id="SM00869">
    <property type="entry name" value="Autotransporter"/>
    <property type="match status" value="1"/>
</dbReference>
<dbReference type="InterPro" id="IPR012332">
    <property type="entry name" value="Autotransporter_pectin_lyase_C"/>
</dbReference>
<protein>
    <submittedName>
        <fullName evidence="2">Autotransporter beta-domain protein</fullName>
    </submittedName>
</protein>
<dbReference type="RefSeq" id="WP_015769142.1">
    <property type="nucleotide sequence ID" value="NC_013192.1"/>
</dbReference>
<dbReference type="InterPro" id="IPR036709">
    <property type="entry name" value="Autotransporte_beta_dom_sf"/>
</dbReference>
<organism evidence="2 3">
    <name type="scientific">Leptotrichia buccalis (strain ATCC 14201 / DSM 1135 / JCM 12969 / NCTC 10249 / C-1013-b)</name>
    <dbReference type="NCBI Taxonomy" id="523794"/>
    <lineage>
        <taxon>Bacteria</taxon>
        <taxon>Fusobacteriati</taxon>
        <taxon>Fusobacteriota</taxon>
        <taxon>Fusobacteriia</taxon>
        <taxon>Fusobacteriales</taxon>
        <taxon>Leptotrichiaceae</taxon>
        <taxon>Leptotrichia</taxon>
    </lineage>
</organism>
<evidence type="ECO:0000313" key="2">
    <source>
        <dbReference type="EMBL" id="ACV38794.1"/>
    </source>
</evidence>
<dbReference type="SUPFAM" id="SSF103515">
    <property type="entry name" value="Autotransporter"/>
    <property type="match status" value="1"/>
</dbReference>
<dbReference type="Proteomes" id="UP000001910">
    <property type="component" value="Chromosome"/>
</dbReference>